<keyword evidence="2 3" id="KW-0040">ANK repeat</keyword>
<comment type="caution">
    <text evidence="5">The sequence shown here is derived from an EMBL/GenBank/DDBJ whole genome shotgun (WGS) entry which is preliminary data.</text>
</comment>
<evidence type="ECO:0000313" key="5">
    <source>
        <dbReference type="EMBL" id="KAL3386632.1"/>
    </source>
</evidence>
<dbReference type="InterPro" id="IPR036770">
    <property type="entry name" value="Ankyrin_rpt-contain_sf"/>
</dbReference>
<dbReference type="AlphaFoldDB" id="A0ABD2W0P8"/>
<keyword evidence="1" id="KW-0677">Repeat</keyword>
<dbReference type="EMBL" id="JBJJXI010000146">
    <property type="protein sequence ID" value="KAL3386632.1"/>
    <property type="molecule type" value="Genomic_DNA"/>
</dbReference>
<evidence type="ECO:0000313" key="6">
    <source>
        <dbReference type="Proteomes" id="UP001627154"/>
    </source>
</evidence>
<dbReference type="PANTHER" id="PTHR24198:SF165">
    <property type="entry name" value="ANKYRIN REPEAT-CONTAINING PROTEIN-RELATED"/>
    <property type="match status" value="1"/>
</dbReference>
<organism evidence="5 6">
    <name type="scientific">Trichogramma kaykai</name>
    <dbReference type="NCBI Taxonomy" id="54128"/>
    <lineage>
        <taxon>Eukaryota</taxon>
        <taxon>Metazoa</taxon>
        <taxon>Ecdysozoa</taxon>
        <taxon>Arthropoda</taxon>
        <taxon>Hexapoda</taxon>
        <taxon>Insecta</taxon>
        <taxon>Pterygota</taxon>
        <taxon>Neoptera</taxon>
        <taxon>Endopterygota</taxon>
        <taxon>Hymenoptera</taxon>
        <taxon>Apocrita</taxon>
        <taxon>Proctotrupomorpha</taxon>
        <taxon>Chalcidoidea</taxon>
        <taxon>Trichogrammatidae</taxon>
        <taxon>Trichogramma</taxon>
    </lineage>
</organism>
<feature type="repeat" description="ANK" evidence="3">
    <location>
        <begin position="83"/>
        <end position="115"/>
    </location>
</feature>
<evidence type="ECO:0000256" key="1">
    <source>
        <dbReference type="ARBA" id="ARBA00022737"/>
    </source>
</evidence>
<evidence type="ECO:0000256" key="2">
    <source>
        <dbReference type="ARBA" id="ARBA00023043"/>
    </source>
</evidence>
<dbReference type="SMART" id="SM00248">
    <property type="entry name" value="ANK"/>
    <property type="match status" value="3"/>
</dbReference>
<proteinExistence type="predicted"/>
<reference evidence="5 6" key="1">
    <citation type="journal article" date="2024" name="bioRxiv">
        <title>A reference genome for Trichogramma kaykai: A tiny desert-dwelling parasitoid wasp with competing sex-ratio distorters.</title>
        <authorList>
            <person name="Culotta J."/>
            <person name="Lindsey A.R."/>
        </authorList>
    </citation>
    <scope>NUCLEOTIDE SEQUENCE [LARGE SCALE GENOMIC DNA]</scope>
    <source>
        <strain evidence="5 6">KSX58</strain>
    </source>
</reference>
<gene>
    <name evidence="5" type="ORF">TKK_018115</name>
</gene>
<protein>
    <submittedName>
        <fullName evidence="5">Uncharacterized protein</fullName>
    </submittedName>
</protein>
<dbReference type="Pfam" id="PF12796">
    <property type="entry name" value="Ank_2"/>
    <property type="match status" value="1"/>
</dbReference>
<evidence type="ECO:0000256" key="4">
    <source>
        <dbReference type="SAM" id="MobiDB-lite"/>
    </source>
</evidence>
<dbReference type="PROSITE" id="PS50088">
    <property type="entry name" value="ANK_REPEAT"/>
    <property type="match status" value="2"/>
</dbReference>
<feature type="region of interest" description="Disordered" evidence="4">
    <location>
        <begin position="177"/>
        <end position="220"/>
    </location>
</feature>
<sequence>MASEQKLTFSEQMKKQAEREEARKQHFRLIGNGLDHLQESLDNIESVDDAYWLLTHAIKEGQLPIVKALMTFKNLKVVPMRPTGHTPVHVAFFHEKWDILDYLLTLVSKTNYADENGLTVLHIACSIGNADACWKILDTGVDPNCVHRSNRLLDKKPLTIAQRARRTKIVEMLEALKATGEDGAPPVPPADEEPTEVEMPDDDFDEDQFEIYSESDSSTE</sequence>
<dbReference type="InterPro" id="IPR002110">
    <property type="entry name" value="Ankyrin_rpt"/>
</dbReference>
<dbReference type="SUPFAM" id="SSF48403">
    <property type="entry name" value="Ankyrin repeat"/>
    <property type="match status" value="1"/>
</dbReference>
<dbReference type="Gene3D" id="1.25.40.20">
    <property type="entry name" value="Ankyrin repeat-containing domain"/>
    <property type="match status" value="1"/>
</dbReference>
<evidence type="ECO:0000256" key="3">
    <source>
        <dbReference type="PROSITE-ProRule" id="PRU00023"/>
    </source>
</evidence>
<keyword evidence="6" id="KW-1185">Reference proteome</keyword>
<dbReference type="PANTHER" id="PTHR24198">
    <property type="entry name" value="ANKYRIN REPEAT AND PROTEIN KINASE DOMAIN-CONTAINING PROTEIN"/>
    <property type="match status" value="1"/>
</dbReference>
<dbReference type="PROSITE" id="PS50297">
    <property type="entry name" value="ANK_REP_REGION"/>
    <property type="match status" value="1"/>
</dbReference>
<accession>A0ABD2W0P8</accession>
<feature type="repeat" description="ANK" evidence="3">
    <location>
        <begin position="116"/>
        <end position="148"/>
    </location>
</feature>
<name>A0ABD2W0P8_9HYME</name>
<feature type="compositionally biased region" description="Acidic residues" evidence="4">
    <location>
        <begin position="190"/>
        <end position="209"/>
    </location>
</feature>
<dbReference type="Proteomes" id="UP001627154">
    <property type="component" value="Unassembled WGS sequence"/>
</dbReference>